<evidence type="ECO:0000256" key="1">
    <source>
        <dbReference type="ARBA" id="ARBA00006739"/>
    </source>
</evidence>
<proteinExistence type="inferred from homology"/>
<evidence type="ECO:0000259" key="5">
    <source>
        <dbReference type="Pfam" id="PF00535"/>
    </source>
</evidence>
<evidence type="ECO:0000256" key="2">
    <source>
        <dbReference type="ARBA" id="ARBA00022519"/>
    </source>
</evidence>
<dbReference type="HOGENOM" id="CLU_023845_2_1_6"/>
<dbReference type="EMBL" id="CCSF01000001">
    <property type="protein sequence ID" value="CDZ93192.1"/>
    <property type="molecule type" value="Genomic_DNA"/>
</dbReference>
<dbReference type="eggNOG" id="COG1216">
    <property type="taxonomic scope" value="Bacteria"/>
</dbReference>
<evidence type="ECO:0000256" key="3">
    <source>
        <dbReference type="ARBA" id="ARBA00022676"/>
    </source>
</evidence>
<keyword evidence="2" id="KW-0997">Cell inner membrane</keyword>
<evidence type="ECO:0000313" key="7">
    <source>
        <dbReference type="Proteomes" id="UP000053902"/>
    </source>
</evidence>
<dbReference type="Proteomes" id="UP000053902">
    <property type="component" value="Unassembled WGS sequence"/>
</dbReference>
<dbReference type="SUPFAM" id="SSF53448">
    <property type="entry name" value="Nucleotide-diphospho-sugar transferases"/>
    <property type="match status" value="1"/>
</dbReference>
<keyword evidence="3" id="KW-0328">Glycosyltransferase</keyword>
<keyword evidence="4 6" id="KW-0808">Transferase</keyword>
<feature type="domain" description="Glycosyltransferase 2-like" evidence="5">
    <location>
        <begin position="7"/>
        <end position="107"/>
    </location>
</feature>
<keyword evidence="2" id="KW-0472">Membrane</keyword>
<accession>A0A078LS52</accession>
<dbReference type="CDD" id="cd04185">
    <property type="entry name" value="GT_2_like_b"/>
    <property type="match status" value="1"/>
</dbReference>
<dbReference type="InterPro" id="IPR029044">
    <property type="entry name" value="Nucleotide-diphossugar_trans"/>
</dbReference>
<protein>
    <submittedName>
        <fullName evidence="6">Glycosyl transferase family protein</fullName>
    </submittedName>
</protein>
<dbReference type="GO" id="GO:0016757">
    <property type="term" value="F:glycosyltransferase activity"/>
    <property type="evidence" value="ECO:0007669"/>
    <property type="project" value="UniProtKB-KW"/>
</dbReference>
<dbReference type="PANTHER" id="PTHR43179:SF12">
    <property type="entry name" value="GALACTOFURANOSYLTRANSFERASE GLFT2"/>
    <property type="match status" value="1"/>
</dbReference>
<evidence type="ECO:0000313" key="6">
    <source>
        <dbReference type="EMBL" id="CDZ93192.1"/>
    </source>
</evidence>
<organism evidence="6 7">
    <name type="scientific">Pseudomonas saudiphocaensis</name>
    <dbReference type="NCBI Taxonomy" id="1499686"/>
    <lineage>
        <taxon>Bacteria</taxon>
        <taxon>Pseudomonadati</taxon>
        <taxon>Pseudomonadota</taxon>
        <taxon>Gammaproteobacteria</taxon>
        <taxon>Pseudomonadales</taxon>
        <taxon>Pseudomonadaceae</taxon>
        <taxon>Pseudomonas</taxon>
    </lineage>
</organism>
<keyword evidence="7" id="KW-1185">Reference proteome</keyword>
<dbReference type="Gene3D" id="3.90.550.10">
    <property type="entry name" value="Spore Coat Polysaccharide Biosynthesis Protein SpsA, Chain A"/>
    <property type="match status" value="1"/>
</dbReference>
<reference evidence="6 7" key="1">
    <citation type="submission" date="2014-07" db="EMBL/GenBank/DDBJ databases">
        <authorList>
            <person name="Urmite Genomes Urmite Genomes"/>
        </authorList>
    </citation>
    <scope>NUCLEOTIDE SEQUENCE [LARGE SCALE GENOMIC DNA]</scope>
    <source>
        <strain evidence="6 7">20_BN</strain>
    </source>
</reference>
<keyword evidence="2" id="KW-1003">Cell membrane</keyword>
<dbReference type="PANTHER" id="PTHR43179">
    <property type="entry name" value="RHAMNOSYLTRANSFERASE WBBL"/>
    <property type="match status" value="1"/>
</dbReference>
<name>A0A078LS52_9PSED</name>
<gene>
    <name evidence="6" type="ORF">BN1079_00475</name>
</gene>
<evidence type="ECO:0000256" key="4">
    <source>
        <dbReference type="ARBA" id="ARBA00022679"/>
    </source>
</evidence>
<dbReference type="OrthoDB" id="7665907at2"/>
<dbReference type="AlphaFoldDB" id="A0A078LS52"/>
<comment type="similarity">
    <text evidence="1">Belongs to the glycosyltransferase 2 family.</text>
</comment>
<sequence length="334" mass="37601">MDKIYAVVLSYKRKDLLKRCLEGINGQSRPCDGIIVVDNASSDGTLEMLLQLQLPNLQVYELSRNTGASGGFSAGFRIAYQKGADFIWMMDDDVIPEPDALQRLLDARDTLDAREQPYSFLLSTAYTGDGLLTNVPQVDTRTNPIGYENWPALLQFGLVPVRPATYVSILVPRLSLQRHGLPIAAMFMWGDDTEFTLRISQETPGYLVAESRVMHLRSVSGSIDIHRETNPQRIALHRHFVRNELFIARAYHHWRRVPLLFLSRLKLVMRLLWLGQSFKARTVFAGLLEAWKFSPEAEPADAPVEALGVTVRQYFSESTALPKGEALAAEPLET</sequence>
<dbReference type="RefSeq" id="WP_074436817.1">
    <property type="nucleotide sequence ID" value="NZ_CCSF01000001.1"/>
</dbReference>
<dbReference type="InterPro" id="IPR001173">
    <property type="entry name" value="Glyco_trans_2-like"/>
</dbReference>
<dbReference type="STRING" id="1499686.BN1079_00475"/>
<dbReference type="Pfam" id="PF00535">
    <property type="entry name" value="Glycos_transf_2"/>
    <property type="match status" value="1"/>
</dbReference>